<dbReference type="InterPro" id="IPR011990">
    <property type="entry name" value="TPR-like_helical_dom_sf"/>
</dbReference>
<dbReference type="PROSITE" id="PS00636">
    <property type="entry name" value="DNAJ_1"/>
    <property type="match status" value="1"/>
</dbReference>
<dbReference type="InterPro" id="IPR001623">
    <property type="entry name" value="DnaJ_domain"/>
</dbReference>
<feature type="compositionally biased region" description="Basic residues" evidence="1">
    <location>
        <begin position="371"/>
        <end position="380"/>
    </location>
</feature>
<dbReference type="PRINTS" id="PR00625">
    <property type="entry name" value="JDOMAIN"/>
</dbReference>
<gene>
    <name evidence="3" type="ORF">VNO80_24186</name>
</gene>
<feature type="region of interest" description="Disordered" evidence="1">
    <location>
        <begin position="20"/>
        <end position="40"/>
    </location>
</feature>
<dbReference type="SMART" id="SM00028">
    <property type="entry name" value="TPR"/>
    <property type="match status" value="7"/>
</dbReference>
<feature type="region of interest" description="Disordered" evidence="1">
    <location>
        <begin position="566"/>
        <end position="587"/>
    </location>
</feature>
<feature type="region of interest" description="Disordered" evidence="1">
    <location>
        <begin position="353"/>
        <end position="461"/>
    </location>
</feature>
<keyword evidence="4" id="KW-1185">Reference proteome</keyword>
<dbReference type="Gene3D" id="1.10.287.110">
    <property type="entry name" value="DnaJ domain"/>
    <property type="match status" value="1"/>
</dbReference>
<dbReference type="SUPFAM" id="SSF46565">
    <property type="entry name" value="Chaperone J-domain"/>
    <property type="match status" value="1"/>
</dbReference>
<proteinExistence type="predicted"/>
<organism evidence="3 4">
    <name type="scientific">Phaseolus coccineus</name>
    <name type="common">Scarlet runner bean</name>
    <name type="synonym">Phaseolus multiflorus</name>
    <dbReference type="NCBI Taxonomy" id="3886"/>
    <lineage>
        <taxon>Eukaryota</taxon>
        <taxon>Viridiplantae</taxon>
        <taxon>Streptophyta</taxon>
        <taxon>Embryophyta</taxon>
        <taxon>Tracheophyta</taxon>
        <taxon>Spermatophyta</taxon>
        <taxon>Magnoliopsida</taxon>
        <taxon>eudicotyledons</taxon>
        <taxon>Gunneridae</taxon>
        <taxon>Pentapetalae</taxon>
        <taxon>rosids</taxon>
        <taxon>fabids</taxon>
        <taxon>Fabales</taxon>
        <taxon>Fabaceae</taxon>
        <taxon>Papilionoideae</taxon>
        <taxon>50 kb inversion clade</taxon>
        <taxon>NPAAA clade</taxon>
        <taxon>indigoferoid/millettioid clade</taxon>
        <taxon>Phaseoleae</taxon>
        <taxon>Phaseolus</taxon>
    </lineage>
</organism>
<feature type="region of interest" description="Disordered" evidence="1">
    <location>
        <begin position="57"/>
        <end position="96"/>
    </location>
</feature>
<dbReference type="Proteomes" id="UP001374584">
    <property type="component" value="Unassembled WGS sequence"/>
</dbReference>
<dbReference type="PROSITE" id="PS50076">
    <property type="entry name" value="DNAJ_2"/>
    <property type="match status" value="1"/>
</dbReference>
<protein>
    <recommendedName>
        <fullName evidence="2">J domain-containing protein</fullName>
    </recommendedName>
</protein>
<dbReference type="SUPFAM" id="SSF48452">
    <property type="entry name" value="TPR-like"/>
    <property type="match status" value="1"/>
</dbReference>
<evidence type="ECO:0000313" key="4">
    <source>
        <dbReference type="Proteomes" id="UP001374584"/>
    </source>
</evidence>
<feature type="region of interest" description="Disordered" evidence="1">
    <location>
        <begin position="486"/>
        <end position="522"/>
    </location>
</feature>
<dbReference type="CDD" id="cd06257">
    <property type="entry name" value="DnaJ"/>
    <property type="match status" value="1"/>
</dbReference>
<feature type="domain" description="J" evidence="2">
    <location>
        <begin position="1090"/>
        <end position="1175"/>
    </location>
</feature>
<feature type="compositionally biased region" description="Low complexity" evidence="1">
    <location>
        <begin position="86"/>
        <end position="96"/>
    </location>
</feature>
<dbReference type="InterPro" id="IPR036869">
    <property type="entry name" value="J_dom_sf"/>
</dbReference>
<dbReference type="SMART" id="SM00271">
    <property type="entry name" value="DnaJ"/>
    <property type="match status" value="1"/>
</dbReference>
<dbReference type="InterPro" id="IPR019734">
    <property type="entry name" value="TPR_rpt"/>
</dbReference>
<feature type="compositionally biased region" description="Polar residues" evidence="1">
    <location>
        <begin position="627"/>
        <end position="636"/>
    </location>
</feature>
<dbReference type="Pfam" id="PF00226">
    <property type="entry name" value="DnaJ"/>
    <property type="match status" value="1"/>
</dbReference>
<feature type="compositionally biased region" description="Polar residues" evidence="1">
    <location>
        <begin position="23"/>
        <end position="40"/>
    </location>
</feature>
<evidence type="ECO:0000256" key="1">
    <source>
        <dbReference type="SAM" id="MobiDB-lite"/>
    </source>
</evidence>
<dbReference type="PANTHER" id="PTHR45181">
    <property type="entry name" value="HEAT SHOCK PROTEIN DNAJ WITH TETRATRICOPEPTIDE REPEAT-CONTAINING PROTEIN"/>
    <property type="match status" value="1"/>
</dbReference>
<dbReference type="AlphaFoldDB" id="A0AAN9LS25"/>
<feature type="compositionally biased region" description="Polar residues" evidence="1">
    <location>
        <begin position="64"/>
        <end position="85"/>
    </location>
</feature>
<feature type="compositionally biased region" description="Polar residues" evidence="1">
    <location>
        <begin position="510"/>
        <end position="522"/>
    </location>
</feature>
<feature type="compositionally biased region" description="Basic and acidic residues" evidence="1">
    <location>
        <begin position="424"/>
        <end position="433"/>
    </location>
</feature>
<feature type="region of interest" description="Disordered" evidence="1">
    <location>
        <begin position="617"/>
        <end position="646"/>
    </location>
</feature>
<sequence>MLRPHFVALRSNDCRNLTKKNRGFNQHSDGSGASPASCSVSLGQRHPLSALIWIIGNPKRPNQPMESPNASDDNRFSNPKANANATTSTSGFTFSSTSSVSGLSRPRLVKVRKPNNAPAFNPFGNGAAANAAFASHDFASGIGDRFQNLKIGEGFDATRHGEFVFAANASSRVNENSVSEQMNKLKIVTEGGPGFNESELRNDLRKKLNIKKGRGKNAATETSTHEVLCQLKNLNVNDSVGSNVLKSKVDGKPGLENVTTFGKCEMEADLLGRLEKLNLVKEKKEDGVEPNLCNPFAEAIDRRGASGGGAQVISEDSGVSQSSASASPFFQPDGVSKKEGFVFTGKQDGSGSSFVEFKTPAPKVGKEGKLKQKSSKMRMNRSRENLKHYSSTQRCHGEGFVLKESVPQDQPQGSPMDVSPYQEKLAENERSRESSLTSEELCSVDKNPAVNDSVPTSSVDPIDEDLIAATESLNINEGDVACRDTNRETSEDQMRANSCVEDPKDESISGVETESFKSANDQVDITSDAAGVSGETEAHSARMLHVGSALSSRKASESAFTFAAASSAETQSCSPKRHLKKKSAGHDSYNYAPNIKVPYSSSSVAFTPFSGTSSLFTSGQGLKPKVSSPQPKTSDSNENEEKGLKETSASISVASVAAQEACEKWRLRGNQAYKKGDLSAAENCYKQGLSCVSKVEASRSCLRALLLCYSNLAATHMSLGRMRDALEDCKMASEIDPNFLKVQLRAANCYLALGEVEGASQNFKRCLQSGTDVCVDRKIAVEASDGLQKAQKVSDVINHSAQLLLRRTSSDAERALEHINEALMISSYSEKLLEMKAEALLMLCRYDEVIHLCDKTLDSAEKNACPVDAGGEVTDLDNSQLSKGFYFRIWRCSMMLKACFHLGKFEEGLSLLEQQQEKMSAINKGGSKVLDSLIPLAAIIRERLHHKTAGNAAFQAGRHAEAVEHYTSALSCNMESRPFAAVCYCNRAAAYKALGQITDAVADCSLAIALDGNYLKALSRRATLYEMIRDYDQAASDLRRLVCLLSKGVEDNANQLGVSDKSINYSNDLKQNRVHLSEVEEEARKEIPLDMYLILGVEPSVSISVIKKAYRKAALRHHPDKAGQSLTKSDNVDDQIWKVIAEEVHRDADRLFKIIGEAYAVLSDPAKRARYDAEEEMRNSLKKRHGPIGRNNVDAQYYPFEQSSRRQWREAYRSYGYSSTRGSEAGRSSRK</sequence>
<dbReference type="PANTHER" id="PTHR45181:SF4">
    <property type="entry name" value="HEAT SHOCK PROTEIN DNAJ WITH TETRATRICOPEPTIDE REPEAT-CONTAINING PROTEIN"/>
    <property type="match status" value="1"/>
</dbReference>
<accession>A0AAN9LS25</accession>
<comment type="caution">
    <text evidence="3">The sequence shown here is derived from an EMBL/GenBank/DDBJ whole genome shotgun (WGS) entry which is preliminary data.</text>
</comment>
<dbReference type="Gene3D" id="1.25.40.10">
    <property type="entry name" value="Tetratricopeptide repeat domain"/>
    <property type="match status" value="2"/>
</dbReference>
<dbReference type="EMBL" id="JAYMYR010000009">
    <property type="protein sequence ID" value="KAK7341260.1"/>
    <property type="molecule type" value="Genomic_DNA"/>
</dbReference>
<dbReference type="InterPro" id="IPR018253">
    <property type="entry name" value="DnaJ_domain_CS"/>
</dbReference>
<evidence type="ECO:0000313" key="3">
    <source>
        <dbReference type="EMBL" id="KAK7341260.1"/>
    </source>
</evidence>
<reference evidence="3 4" key="1">
    <citation type="submission" date="2024-01" db="EMBL/GenBank/DDBJ databases">
        <title>The genomes of 5 underutilized Papilionoideae crops provide insights into root nodulation and disease resistanc.</title>
        <authorList>
            <person name="Jiang F."/>
        </authorList>
    </citation>
    <scope>NUCLEOTIDE SEQUENCE [LARGE SCALE GENOMIC DNA]</scope>
    <source>
        <strain evidence="3">JINMINGXINNONG_FW02</strain>
        <tissue evidence="3">Leaves</tissue>
    </source>
</reference>
<name>A0AAN9LS25_PHACN</name>
<evidence type="ECO:0000259" key="2">
    <source>
        <dbReference type="PROSITE" id="PS50076"/>
    </source>
</evidence>